<dbReference type="RefSeq" id="XP_030996366.1">
    <property type="nucleotide sequence ID" value="XM_031139859.1"/>
</dbReference>
<feature type="transmembrane region" description="Helical" evidence="6">
    <location>
        <begin position="380"/>
        <end position="404"/>
    </location>
</feature>
<proteinExistence type="predicted"/>
<evidence type="ECO:0000256" key="1">
    <source>
        <dbReference type="ARBA" id="ARBA00004141"/>
    </source>
</evidence>
<dbReference type="EMBL" id="SKBQ01000027">
    <property type="protein sequence ID" value="TPX14655.1"/>
    <property type="molecule type" value="Genomic_DNA"/>
</dbReference>
<dbReference type="GO" id="GO:0005385">
    <property type="term" value="F:zinc ion transmembrane transporter activity"/>
    <property type="evidence" value="ECO:0007669"/>
    <property type="project" value="TreeGrafter"/>
</dbReference>
<gene>
    <name evidence="7" type="ORF">E0L32_005347</name>
</gene>
<sequence>MDAAAKQKPVCGSDGEVGEYDLALHVVGLFLVLGASIFGAGFPVVAKKVKWIKIPPKIFFACKHFGTGVLVATAFVHLLPTAFGNLTNPCLPDLFTEQYPPMPGVIMMGAMFCLFVIEMWLNAKMGGQAHSHGGPMGLDSASEAHGHGHGQGHGHGMVAAAPPPRPPRYNSRDSFETEDQIEYEKKIAQKMFEETARMQQQQQQQRNPFDDNANELLPPSEMPPWFIVFYEQYVRQRLEMMNMIRSYVPRPQEIQQKDDSTVTVTESPFIDEEGQMVDPMVYRKMSLNITLLEGGILFHSVFVGMTVSITVQGFVILLVAILFHQMFEGLGLGSRIAAVPYPRGSIRPWLLVVAFGTTAPIGQAIGLITRNTYDPNSAFGLIIVGIFNAISSGLLLYAALVDLLAEDFLSEEANRVLTKKDKTTAFCFVLLGAAGMSVVGAFA</sequence>
<keyword evidence="3 6" id="KW-1133">Transmembrane helix</keyword>
<evidence type="ECO:0000313" key="7">
    <source>
        <dbReference type="EMBL" id="TPX14655.1"/>
    </source>
</evidence>
<dbReference type="Pfam" id="PF02535">
    <property type="entry name" value="Zip"/>
    <property type="match status" value="1"/>
</dbReference>
<feature type="transmembrane region" description="Helical" evidence="6">
    <location>
        <begin position="99"/>
        <end position="121"/>
    </location>
</feature>
<feature type="region of interest" description="Disordered" evidence="5">
    <location>
        <begin position="131"/>
        <end position="177"/>
    </location>
</feature>
<dbReference type="STRING" id="1093900.A0A507AV26"/>
<feature type="transmembrane region" description="Helical" evidence="6">
    <location>
        <begin position="58"/>
        <end position="79"/>
    </location>
</feature>
<keyword evidence="8" id="KW-1185">Reference proteome</keyword>
<keyword evidence="2 6" id="KW-0812">Transmembrane</keyword>
<dbReference type="Proteomes" id="UP000319257">
    <property type="component" value="Unassembled WGS sequence"/>
</dbReference>
<feature type="transmembrane region" description="Helical" evidence="6">
    <location>
        <begin position="425"/>
        <end position="442"/>
    </location>
</feature>
<feature type="transmembrane region" description="Helical" evidence="6">
    <location>
        <begin position="309"/>
        <end position="327"/>
    </location>
</feature>
<evidence type="ECO:0000256" key="4">
    <source>
        <dbReference type="ARBA" id="ARBA00023136"/>
    </source>
</evidence>
<dbReference type="InterPro" id="IPR003689">
    <property type="entry name" value="ZIP"/>
</dbReference>
<keyword evidence="4 6" id="KW-0472">Membrane</keyword>
<dbReference type="OrthoDB" id="448280at2759"/>
<dbReference type="PANTHER" id="PTHR11040">
    <property type="entry name" value="ZINC/IRON TRANSPORTER"/>
    <property type="match status" value="1"/>
</dbReference>
<dbReference type="AlphaFoldDB" id="A0A507AV26"/>
<dbReference type="GeneID" id="41972794"/>
<evidence type="ECO:0000256" key="5">
    <source>
        <dbReference type="SAM" id="MobiDB-lite"/>
    </source>
</evidence>
<comment type="caution">
    <text evidence="7">The sequence shown here is derived from an EMBL/GenBank/DDBJ whole genome shotgun (WGS) entry which is preliminary data.</text>
</comment>
<organism evidence="7 8">
    <name type="scientific">Thyridium curvatum</name>
    <dbReference type="NCBI Taxonomy" id="1093900"/>
    <lineage>
        <taxon>Eukaryota</taxon>
        <taxon>Fungi</taxon>
        <taxon>Dikarya</taxon>
        <taxon>Ascomycota</taxon>
        <taxon>Pezizomycotina</taxon>
        <taxon>Sordariomycetes</taxon>
        <taxon>Sordariomycetidae</taxon>
        <taxon>Thyridiales</taxon>
        <taxon>Thyridiaceae</taxon>
        <taxon>Thyridium</taxon>
    </lineage>
</organism>
<accession>A0A507AV26</accession>
<name>A0A507AV26_9PEZI</name>
<comment type="subcellular location">
    <subcellularLocation>
        <location evidence="1">Membrane</location>
        <topology evidence="1">Multi-pass membrane protein</topology>
    </subcellularLocation>
</comment>
<reference evidence="7 8" key="1">
    <citation type="submission" date="2019-06" db="EMBL/GenBank/DDBJ databases">
        <title>Draft genome sequence of the filamentous fungus Phialemoniopsis curvata isolated from diesel fuel.</title>
        <authorList>
            <person name="Varaljay V.A."/>
            <person name="Lyon W.J."/>
            <person name="Crouch A.L."/>
            <person name="Drake C.E."/>
            <person name="Hollomon J.M."/>
            <person name="Nadeau L.J."/>
            <person name="Nunn H.S."/>
            <person name="Stevenson B.S."/>
            <person name="Bojanowski C.L."/>
            <person name="Crookes-Goodson W.J."/>
        </authorList>
    </citation>
    <scope>NUCLEOTIDE SEQUENCE [LARGE SCALE GENOMIC DNA]</scope>
    <source>
        <strain evidence="7 8">D216</strain>
    </source>
</reference>
<evidence type="ECO:0000256" key="6">
    <source>
        <dbReference type="SAM" id="Phobius"/>
    </source>
</evidence>
<dbReference type="GO" id="GO:0005886">
    <property type="term" value="C:plasma membrane"/>
    <property type="evidence" value="ECO:0007669"/>
    <property type="project" value="TreeGrafter"/>
</dbReference>
<protein>
    <submittedName>
        <fullName evidence="7">Uncharacterized protein</fullName>
    </submittedName>
</protein>
<feature type="transmembrane region" description="Helical" evidence="6">
    <location>
        <begin position="285"/>
        <end position="303"/>
    </location>
</feature>
<feature type="transmembrane region" description="Helical" evidence="6">
    <location>
        <begin position="22"/>
        <end position="46"/>
    </location>
</feature>
<evidence type="ECO:0000313" key="8">
    <source>
        <dbReference type="Proteomes" id="UP000319257"/>
    </source>
</evidence>
<dbReference type="InParanoid" id="A0A507AV26"/>
<feature type="transmembrane region" description="Helical" evidence="6">
    <location>
        <begin position="348"/>
        <end position="368"/>
    </location>
</feature>
<evidence type="ECO:0000256" key="3">
    <source>
        <dbReference type="ARBA" id="ARBA00022989"/>
    </source>
</evidence>
<evidence type="ECO:0000256" key="2">
    <source>
        <dbReference type="ARBA" id="ARBA00022692"/>
    </source>
</evidence>
<dbReference type="PANTHER" id="PTHR11040:SF24">
    <property type="entry name" value="FE(2+) TRANSPORTER 3"/>
    <property type="match status" value="1"/>
</dbReference>